<dbReference type="Proteomes" id="UP001139347">
    <property type="component" value="Unassembled WGS sequence"/>
</dbReference>
<sequence length="430" mass="47619">MKWYKQLAGITLLFSVFLSACSSGGEQTAEPQTATAIQDSTEATADQGQTLTVVTPSTIRQSTKDSGKYQIQTKLTDFQLLSDTVGIAWGLTRNELRLYMTEDNGKTWVNISPSSNVQFPANPRYGKDIYFTDPMNGWIVRDPAGMNETIVLHTSDGGQSWDVASIPQKEKVSALTFISPQRGWLMTTKDSTPGKELKVLYRTDDGGAEWNVVMQNTEYNPQKSSVTSPIPHLGYTLGLSFVDSKTGYAAVQELGDPKLYRTLDGGNKWSAGPEFFNKEKLKNCESYVSDNPLFFGSDHQSGYMPIGCKVGDTTKYNGYFTKDGGTTWNFVNFGLGKSGGLNQSLRPSFISASEGWALIDSVLYHTVDQGKTWSVVSDNQMIREMLQEYPEVVKLQFTSSKVGWMLVQNTEKKSSRLLQTIDGGVTWKVL</sequence>
<dbReference type="InterPro" id="IPR015943">
    <property type="entry name" value="WD40/YVTN_repeat-like_dom_sf"/>
</dbReference>
<proteinExistence type="predicted"/>
<dbReference type="PANTHER" id="PTHR47199:SF2">
    <property type="entry name" value="PHOTOSYSTEM II STABILITY_ASSEMBLY FACTOR HCF136, CHLOROPLASTIC"/>
    <property type="match status" value="1"/>
</dbReference>
<dbReference type="PROSITE" id="PS51257">
    <property type="entry name" value="PROKAR_LIPOPROTEIN"/>
    <property type="match status" value="1"/>
</dbReference>
<evidence type="ECO:0000313" key="5">
    <source>
        <dbReference type="Proteomes" id="UP001139347"/>
    </source>
</evidence>
<feature type="chain" id="PRO_5040896286" evidence="2">
    <location>
        <begin position="21"/>
        <end position="430"/>
    </location>
</feature>
<evidence type="ECO:0000256" key="1">
    <source>
        <dbReference type="ARBA" id="ARBA00022737"/>
    </source>
</evidence>
<accession>A0A9X1WPV4</accession>
<reference evidence="4" key="1">
    <citation type="submission" date="2022-04" db="EMBL/GenBank/DDBJ databases">
        <title>Paenibacillus mangrovi sp. nov., a novel endophytic bacterium isolated from bark of Kandelia candel.</title>
        <authorList>
            <person name="Tuo L."/>
        </authorList>
    </citation>
    <scope>NUCLEOTIDE SEQUENCE</scope>
    <source>
        <strain evidence="4">KQZ6P-2</strain>
    </source>
</reference>
<keyword evidence="2" id="KW-0732">Signal</keyword>
<dbReference type="Gene3D" id="2.130.10.10">
    <property type="entry name" value="YVTN repeat-like/Quinoprotein amine dehydrogenase"/>
    <property type="match status" value="2"/>
</dbReference>
<evidence type="ECO:0000313" key="4">
    <source>
        <dbReference type="EMBL" id="MCJ8012461.1"/>
    </source>
</evidence>
<evidence type="ECO:0000259" key="3">
    <source>
        <dbReference type="Pfam" id="PF15902"/>
    </source>
</evidence>
<feature type="signal peptide" evidence="2">
    <location>
        <begin position="1"/>
        <end position="20"/>
    </location>
</feature>
<protein>
    <submittedName>
        <fullName evidence="4">YCF48-related protein</fullName>
    </submittedName>
</protein>
<organism evidence="4 5">
    <name type="scientific">Paenibacillus mangrovi</name>
    <dbReference type="NCBI Taxonomy" id="2931978"/>
    <lineage>
        <taxon>Bacteria</taxon>
        <taxon>Bacillati</taxon>
        <taxon>Bacillota</taxon>
        <taxon>Bacilli</taxon>
        <taxon>Bacillales</taxon>
        <taxon>Paenibacillaceae</taxon>
        <taxon>Paenibacillus</taxon>
    </lineage>
</organism>
<keyword evidence="1" id="KW-0677">Repeat</keyword>
<evidence type="ECO:0000256" key="2">
    <source>
        <dbReference type="SAM" id="SignalP"/>
    </source>
</evidence>
<keyword evidence="5" id="KW-1185">Reference proteome</keyword>
<dbReference type="RefSeq" id="WP_244725257.1">
    <property type="nucleotide sequence ID" value="NZ_JALIRP010000004.1"/>
</dbReference>
<comment type="caution">
    <text evidence="4">The sequence shown here is derived from an EMBL/GenBank/DDBJ whole genome shotgun (WGS) entry which is preliminary data.</text>
</comment>
<name>A0A9X1WPV4_9BACL</name>
<dbReference type="SUPFAM" id="SSF110296">
    <property type="entry name" value="Oligoxyloglucan reducing end-specific cellobiohydrolase"/>
    <property type="match status" value="1"/>
</dbReference>
<dbReference type="EMBL" id="JALIRP010000004">
    <property type="protein sequence ID" value="MCJ8012461.1"/>
    <property type="molecule type" value="Genomic_DNA"/>
</dbReference>
<dbReference type="AlphaFoldDB" id="A0A9X1WPV4"/>
<dbReference type="InterPro" id="IPR031778">
    <property type="entry name" value="Sortilin_N"/>
</dbReference>
<dbReference type="PANTHER" id="PTHR47199">
    <property type="entry name" value="PHOTOSYSTEM II STABILITY/ASSEMBLY FACTOR HCF136, CHLOROPLASTIC"/>
    <property type="match status" value="1"/>
</dbReference>
<dbReference type="Pfam" id="PF15902">
    <property type="entry name" value="Sortilin-Vps10"/>
    <property type="match status" value="1"/>
</dbReference>
<gene>
    <name evidence="4" type="ORF">MUG84_12025</name>
</gene>
<feature type="domain" description="Sortilin N-terminal" evidence="3">
    <location>
        <begin position="97"/>
        <end position="218"/>
    </location>
</feature>